<keyword evidence="1" id="KW-0732">Signal</keyword>
<evidence type="ECO:0008006" key="4">
    <source>
        <dbReference type="Google" id="ProtNLM"/>
    </source>
</evidence>
<reference evidence="2 3" key="1">
    <citation type="journal article" date="2010" name="Stand. Genomic Sci.">
        <title>Non-contiguous finished genome sequence of Aminomonas paucivorans type strain (GLU-3).</title>
        <authorList>
            <person name="Pitluck S."/>
            <person name="Yasawong M."/>
            <person name="Held B."/>
            <person name="Lapidus A."/>
            <person name="Nolan M."/>
            <person name="Copeland A."/>
            <person name="Lucas S."/>
            <person name="Del Rio T.G."/>
            <person name="Tice H."/>
            <person name="Cheng J.F."/>
            <person name="Chertkov O."/>
            <person name="Goodwin L."/>
            <person name="Tapia R."/>
            <person name="Han C."/>
            <person name="Liolios K."/>
            <person name="Ivanova N."/>
            <person name="Mavromatis K."/>
            <person name="Ovchinnikova G."/>
            <person name="Pati A."/>
            <person name="Chen A."/>
            <person name="Palaniappan K."/>
            <person name="Land M."/>
            <person name="Hauser L."/>
            <person name="Chang Y.J."/>
            <person name="Jeffries C.D."/>
            <person name="Pukall R."/>
            <person name="Spring S."/>
            <person name="Rohde M."/>
            <person name="Sikorski J."/>
            <person name="Goker M."/>
            <person name="Woyke T."/>
            <person name="Bristow J."/>
            <person name="Eisen J.A."/>
            <person name="Markowitz V."/>
            <person name="Hugenholtz P."/>
            <person name="Kyrpides N.C."/>
            <person name="Klenk H.P."/>
        </authorList>
    </citation>
    <scope>NUCLEOTIDE SEQUENCE [LARGE SCALE GENOMIC DNA]</scope>
    <source>
        <strain evidence="2 3">DSM 12260</strain>
    </source>
</reference>
<dbReference type="AlphaFoldDB" id="E3CXA3"/>
<dbReference type="HOGENOM" id="CLU_2950011_0_0_0"/>
<evidence type="ECO:0000256" key="1">
    <source>
        <dbReference type="SAM" id="SignalP"/>
    </source>
</evidence>
<proteinExistence type="predicted"/>
<protein>
    <recommendedName>
        <fullName evidence="4">Redoxin domain-containing protein</fullName>
    </recommendedName>
</protein>
<dbReference type="PaxDb" id="584708-Apau_0182"/>
<dbReference type="RefSeq" id="WP_006299763.1">
    <property type="nucleotide sequence ID" value="NZ_CM001022.1"/>
</dbReference>
<feature type="signal peptide" evidence="1">
    <location>
        <begin position="1"/>
        <end position="22"/>
    </location>
</feature>
<keyword evidence="3" id="KW-1185">Reference proteome</keyword>
<organism evidence="2 3">
    <name type="scientific">Aminomonas paucivorans DSM 12260</name>
    <dbReference type="NCBI Taxonomy" id="584708"/>
    <lineage>
        <taxon>Bacteria</taxon>
        <taxon>Thermotogati</taxon>
        <taxon>Synergistota</taxon>
        <taxon>Synergistia</taxon>
        <taxon>Synergistales</taxon>
        <taxon>Synergistaceae</taxon>
        <taxon>Aminomonas</taxon>
    </lineage>
</organism>
<name>E3CXA3_9BACT</name>
<accession>E3CXA3</accession>
<feature type="chain" id="PRO_5003167211" description="Redoxin domain-containing protein" evidence="1">
    <location>
        <begin position="23"/>
        <end position="59"/>
    </location>
</feature>
<dbReference type="Proteomes" id="UP000005096">
    <property type="component" value="Chromosome"/>
</dbReference>
<gene>
    <name evidence="2" type="ORF">Apau_0182</name>
</gene>
<evidence type="ECO:0000313" key="2">
    <source>
        <dbReference type="EMBL" id="EFQ22619.1"/>
    </source>
</evidence>
<evidence type="ECO:0000313" key="3">
    <source>
        <dbReference type="Proteomes" id="UP000005096"/>
    </source>
</evidence>
<dbReference type="EMBL" id="CM001022">
    <property type="protein sequence ID" value="EFQ22619.1"/>
    <property type="molecule type" value="Genomic_DNA"/>
</dbReference>
<sequence length="59" mass="6200">MKRSRLPLAVWLLLTLASLAWAAPKTLPQATLEPLGEGVALSTASLAGKPALLVFFTPT</sequence>
<dbReference type="STRING" id="584708.Apau_0182"/>